<dbReference type="EMBL" id="FTOH01000005">
    <property type="protein sequence ID" value="SIS85454.1"/>
    <property type="molecule type" value="Genomic_DNA"/>
</dbReference>
<dbReference type="SUPFAM" id="SSF46689">
    <property type="entry name" value="Homeodomain-like"/>
    <property type="match status" value="1"/>
</dbReference>
<dbReference type="InterPro" id="IPR009057">
    <property type="entry name" value="Homeodomain-like_sf"/>
</dbReference>
<dbReference type="InterPro" id="IPR018062">
    <property type="entry name" value="HTH_AraC-typ_CS"/>
</dbReference>
<keyword evidence="2 5" id="KW-0238">DNA-binding</keyword>
<dbReference type="AlphaFoldDB" id="A0A1N7MH29"/>
<name>A0A1N7MH29_9GAMM</name>
<evidence type="ECO:0000259" key="4">
    <source>
        <dbReference type="PROSITE" id="PS01124"/>
    </source>
</evidence>
<dbReference type="RefSeq" id="WP_076515524.1">
    <property type="nucleotide sequence ID" value="NZ_FTOH01000005.1"/>
</dbReference>
<dbReference type="Pfam" id="PF12833">
    <property type="entry name" value="HTH_18"/>
    <property type="match status" value="1"/>
</dbReference>
<dbReference type="GO" id="GO:0005829">
    <property type="term" value="C:cytosol"/>
    <property type="evidence" value="ECO:0007669"/>
    <property type="project" value="TreeGrafter"/>
</dbReference>
<organism evidence="5 6">
    <name type="scientific">Thalassolituus maritimus</name>
    <dbReference type="NCBI Taxonomy" id="484498"/>
    <lineage>
        <taxon>Bacteria</taxon>
        <taxon>Pseudomonadati</taxon>
        <taxon>Pseudomonadota</taxon>
        <taxon>Gammaproteobacteria</taxon>
        <taxon>Oceanospirillales</taxon>
        <taxon>Oceanospirillaceae</taxon>
        <taxon>Thalassolituus</taxon>
    </lineage>
</organism>
<evidence type="ECO:0000256" key="1">
    <source>
        <dbReference type="ARBA" id="ARBA00023015"/>
    </source>
</evidence>
<evidence type="ECO:0000313" key="5">
    <source>
        <dbReference type="EMBL" id="SIS85454.1"/>
    </source>
</evidence>
<keyword evidence="3" id="KW-0804">Transcription</keyword>
<dbReference type="OrthoDB" id="5722175at2"/>
<keyword evidence="6" id="KW-1185">Reference proteome</keyword>
<dbReference type="GO" id="GO:0000976">
    <property type="term" value="F:transcription cis-regulatory region binding"/>
    <property type="evidence" value="ECO:0007669"/>
    <property type="project" value="TreeGrafter"/>
</dbReference>
<reference evidence="6" key="1">
    <citation type="submission" date="2017-01" db="EMBL/GenBank/DDBJ databases">
        <authorList>
            <person name="Varghese N."/>
            <person name="Submissions S."/>
        </authorList>
    </citation>
    <scope>NUCLEOTIDE SEQUENCE [LARGE SCALE GENOMIC DNA]</scope>
    <source>
        <strain evidence="6">DSM 24913</strain>
    </source>
</reference>
<feature type="domain" description="HTH araC/xylS-type" evidence="4">
    <location>
        <begin position="284"/>
        <end position="362"/>
    </location>
</feature>
<dbReference type="PROSITE" id="PS01124">
    <property type="entry name" value="HTH_ARAC_FAMILY_2"/>
    <property type="match status" value="1"/>
</dbReference>
<proteinExistence type="predicted"/>
<sequence>METEASFQSAQDMPMAALRPEEPVFAVEPTVATDTVVSHLQALEDFLASVNRESEYLAVKRMVEGLMASFSGQCRVSAESVGRNLDLISDWLGEDALGLRLGPFSSRKHPRLEFFFKQNHLTLFDYCCMLKRYLTITTDVFSVGVERTTDEITLTFHPHPDIYVSRHQIEGAVSSVCDAILDCYGLTPSAVRFTNSNALPAEDYQRLLGCRPEFEKPFTQVTFTSTNEIRDFDASPSLSEQAFRDIQALEVIHRQQVSEESWSQRCRLLLELLLSYGEPTKILLAEILAVTPRTLQRRLADEGTSCRELLADVRLIKAKEYLLADELTLDDIAFLLGFKDTAVFYRAFKQWTRMTPGEFRAMRSEHYR</sequence>
<dbReference type="Proteomes" id="UP000185639">
    <property type="component" value="Unassembled WGS sequence"/>
</dbReference>
<dbReference type="GO" id="GO:0003700">
    <property type="term" value="F:DNA-binding transcription factor activity"/>
    <property type="evidence" value="ECO:0007669"/>
    <property type="project" value="InterPro"/>
</dbReference>
<dbReference type="PANTHER" id="PTHR47894">
    <property type="entry name" value="HTH-TYPE TRANSCRIPTIONAL REGULATOR GADX"/>
    <property type="match status" value="1"/>
</dbReference>
<dbReference type="InterPro" id="IPR032687">
    <property type="entry name" value="AraC-type_N"/>
</dbReference>
<gene>
    <name evidence="5" type="ORF">SAMN05421686_105184</name>
</gene>
<dbReference type="SMART" id="SM00342">
    <property type="entry name" value="HTH_ARAC"/>
    <property type="match status" value="1"/>
</dbReference>
<dbReference type="Pfam" id="PF12625">
    <property type="entry name" value="Arabinose_bd"/>
    <property type="match status" value="1"/>
</dbReference>
<dbReference type="InterPro" id="IPR018060">
    <property type="entry name" value="HTH_AraC"/>
</dbReference>
<dbReference type="STRING" id="484498.SAMN05421686_105184"/>
<protein>
    <submittedName>
        <fullName evidence="5">AraC-type DNA-binding protein</fullName>
    </submittedName>
</protein>
<keyword evidence="1" id="KW-0805">Transcription regulation</keyword>
<dbReference type="PROSITE" id="PS00041">
    <property type="entry name" value="HTH_ARAC_FAMILY_1"/>
    <property type="match status" value="1"/>
</dbReference>
<evidence type="ECO:0000256" key="3">
    <source>
        <dbReference type="ARBA" id="ARBA00023163"/>
    </source>
</evidence>
<evidence type="ECO:0000313" key="6">
    <source>
        <dbReference type="Proteomes" id="UP000185639"/>
    </source>
</evidence>
<dbReference type="Gene3D" id="1.10.10.60">
    <property type="entry name" value="Homeodomain-like"/>
    <property type="match status" value="1"/>
</dbReference>
<accession>A0A1N7MH29</accession>
<evidence type="ECO:0000256" key="2">
    <source>
        <dbReference type="ARBA" id="ARBA00023125"/>
    </source>
</evidence>
<dbReference type="PANTHER" id="PTHR47894:SF4">
    <property type="entry name" value="HTH-TYPE TRANSCRIPTIONAL REGULATOR GADX"/>
    <property type="match status" value="1"/>
</dbReference>